<dbReference type="GO" id="GO:0048066">
    <property type="term" value="P:developmental pigmentation"/>
    <property type="evidence" value="ECO:0007669"/>
    <property type="project" value="TreeGrafter"/>
</dbReference>
<feature type="domain" description="HPS5-like beta-propeller" evidence="8">
    <location>
        <begin position="15"/>
        <end position="347"/>
    </location>
</feature>
<feature type="compositionally biased region" description="Acidic residues" evidence="7">
    <location>
        <begin position="663"/>
        <end position="676"/>
    </location>
</feature>
<protein>
    <recommendedName>
        <fullName evidence="6">Hermansky-Pudlak syndrome 5 protein homolog</fullName>
    </recommendedName>
</protein>
<dbReference type="GO" id="GO:0031084">
    <property type="term" value="C:BLOC-2 complex"/>
    <property type="evidence" value="ECO:0007669"/>
    <property type="project" value="UniProtKB-UniRule"/>
</dbReference>
<dbReference type="PANTHER" id="PTHR23287">
    <property type="entry name" value="RUBY-EYE2-LIKE PROTEIN"/>
    <property type="match status" value="1"/>
</dbReference>
<evidence type="ECO:0000256" key="4">
    <source>
        <dbReference type="ARBA" id="ARBA00022553"/>
    </source>
</evidence>
<dbReference type="InterPro" id="IPR036322">
    <property type="entry name" value="WD40_repeat_dom_sf"/>
</dbReference>
<dbReference type="InterPro" id="IPR056499">
    <property type="entry name" value="Beta-prop_HPS5-like"/>
</dbReference>
<proteinExistence type="inferred from homology"/>
<evidence type="ECO:0000256" key="2">
    <source>
        <dbReference type="ARBA" id="ARBA00010697"/>
    </source>
</evidence>
<dbReference type="InterPro" id="IPR035431">
    <property type="entry name" value="HPS5"/>
</dbReference>
<dbReference type="Gene3D" id="2.130.10.10">
    <property type="entry name" value="YVTN repeat-like/Quinoprotein amine dehydrogenase"/>
    <property type="match status" value="1"/>
</dbReference>
<comment type="subunit">
    <text evidence="6">Component of the biogenesis of lysosome-related organelles complex-2 (or BLOC2) composed of HPS3, HPS5 and HPS6.</text>
</comment>
<organism evidence="10 11">
    <name type="scientific">Pelusios castaneus</name>
    <name type="common">West African mud turtle</name>
    <dbReference type="NCBI Taxonomy" id="367368"/>
    <lineage>
        <taxon>Eukaryota</taxon>
        <taxon>Metazoa</taxon>
        <taxon>Chordata</taxon>
        <taxon>Craniata</taxon>
        <taxon>Vertebrata</taxon>
        <taxon>Euteleostomi</taxon>
        <taxon>Archelosauria</taxon>
        <taxon>Testudinata</taxon>
        <taxon>Testudines</taxon>
        <taxon>Pleurodira</taxon>
        <taxon>Pelomedusidae</taxon>
        <taxon>Pelusios</taxon>
    </lineage>
</organism>
<keyword evidence="11" id="KW-1185">Reference proteome</keyword>
<dbReference type="Pfam" id="PF23758">
    <property type="entry name" value="TPR_HPS5"/>
    <property type="match status" value="1"/>
</dbReference>
<comment type="similarity">
    <text evidence="2 6">Belongs to the HPS5 family.</text>
</comment>
<feature type="region of interest" description="Disordered" evidence="7">
    <location>
        <begin position="561"/>
        <end position="599"/>
    </location>
</feature>
<dbReference type="GO" id="GO:0005829">
    <property type="term" value="C:cytosol"/>
    <property type="evidence" value="ECO:0007669"/>
    <property type="project" value="UniProtKB-SubCell"/>
</dbReference>
<feature type="compositionally biased region" description="Basic and acidic residues" evidence="7">
    <location>
        <begin position="677"/>
        <end position="694"/>
    </location>
</feature>
<reference evidence="10" key="2">
    <citation type="submission" date="2025-09" db="UniProtKB">
        <authorList>
            <consortium name="Ensembl"/>
        </authorList>
    </citation>
    <scope>IDENTIFICATION</scope>
</reference>
<evidence type="ECO:0000313" key="11">
    <source>
        <dbReference type="Proteomes" id="UP000694393"/>
    </source>
</evidence>
<sequence>MTSVPMIPESYSHVLAELECLDPLLSALRLDSSRLKCTCIAVSRKWLALGSSGGGLNLIQKDGWKQRLFLTHKEGAISRVACCLHDEDYVAVATSQGLVVVWELNQERRGKPERIYVSSEHKSKKITALCWDTATLRVFVGDHVGKVSAIKINTSKQGKAAAAFVMFPVQIITTVDSRVVQLDYLDGRLLISSLTRSYLCDTEREKFWKIGNKERDGEYGACFFPVGKNCGSQQPLIYCARPGSRMWEVNFEGEVLSTHQFKQLLSSPPLPVISLRLDPQYNISASSLQSVSFPKLLYLTEHYVMTWTERGIYVFIPQNVQVLLWSEVKDIQDVAVYKNELFCLHTNGKVSHFSLLLVERCVERLLRRGFWSLAARVCCLFQNSIISCRARKNLPVDKLEHLKSQLDLSTQSDVISQLEELISKLEPVDSACSSRRSSISSHESFSVLDSGIYRVISRRGSQSDEDSCSLNSQTLSEDERLKEFSAHQEEEQVELDNLSHASVVVETDRNETFLPFSIPLSFRSPSPLVSLQAVKESVSSFVRKTTEKIGTLHMSPDVRVRQEMKDEEESHEAGPSTAAYSQEEDENEVELQNQPQEEDRLKDLKVATTEAINKLQDSLVLLEPQYLRGVLQEWFLCLEETFGFKEPSFSDDCLSEKNVCAEEQSEENIEPEENNELDQHSDGGHVGKGQRDDLQENADQTSKDDFDREVCEKNANSKGASNHVFQVCPPCFIIEEIQKDLVELTTLCFELNVFACKNGNAEDGPEQDLQLSVSWALACRFMKDYFFLLDLKRLKRYITIHYTSYPSVWETYIEGLKELTRASPVTLAMENGDMLKILKLLNDLGPWDSPLLLAHAQRLYEKFGETAVRPLIKFYPSILPSDIMQLCRHHPAHFLAYLDSLVKSKPENERSSLLRSLLHPEALRLDWLCLAVSHDAPQRTNTVDSEGNPRPRSHLFTWGYSQLILLLIKLPADFVTKEKMADICKSHGFWPGYLSLCLELDRRIEAFTNIVHLDDMNLLDGEHGSIPETEEEWKFLLHLAQSRSTDFHYHGTQNGNAVANGSTNWSNCITVENVALLLAKIIGPDRALPLLQESGLTAELSERFTRICEILRIAEKRQRALIQSMLERCDRFLWSQQA</sequence>
<dbReference type="Pfam" id="PF23756">
    <property type="entry name" value="Beta-prop_HPS5"/>
    <property type="match status" value="1"/>
</dbReference>
<evidence type="ECO:0000256" key="7">
    <source>
        <dbReference type="SAM" id="MobiDB-lite"/>
    </source>
</evidence>
<dbReference type="Proteomes" id="UP000694393">
    <property type="component" value="Unplaced"/>
</dbReference>
<name>A0A8C8SM48_9SAUR</name>
<evidence type="ECO:0000256" key="3">
    <source>
        <dbReference type="ARBA" id="ARBA00022490"/>
    </source>
</evidence>
<reference evidence="10" key="1">
    <citation type="submission" date="2025-08" db="UniProtKB">
        <authorList>
            <consortium name="Ensembl"/>
        </authorList>
    </citation>
    <scope>IDENTIFICATION</scope>
</reference>
<comment type="subcellular location">
    <subcellularLocation>
        <location evidence="1 6">Cytoplasm</location>
        <location evidence="1 6">Cytosol</location>
    </subcellularLocation>
</comment>
<evidence type="ECO:0000256" key="1">
    <source>
        <dbReference type="ARBA" id="ARBA00004514"/>
    </source>
</evidence>
<dbReference type="FunFam" id="2.130.10.10:FF:000358">
    <property type="entry name" value="Hermansky-Pudlak syndrome 5 protein homolog"/>
    <property type="match status" value="1"/>
</dbReference>
<evidence type="ECO:0000259" key="8">
    <source>
        <dbReference type="Pfam" id="PF23756"/>
    </source>
</evidence>
<dbReference type="PIRSF" id="PIRSF037475">
    <property type="entry name" value="BLOC-2_complex_Hps5"/>
    <property type="match status" value="1"/>
</dbReference>
<evidence type="ECO:0000256" key="6">
    <source>
        <dbReference type="PIRNR" id="PIRNR037475"/>
    </source>
</evidence>
<dbReference type="PANTHER" id="PTHR23287:SF18">
    <property type="entry name" value="BLOC-2 COMPLEX MEMBER HPS5"/>
    <property type="match status" value="1"/>
</dbReference>
<dbReference type="InterPro" id="IPR056445">
    <property type="entry name" value="TPR_HPS5"/>
</dbReference>
<dbReference type="SUPFAM" id="SSF50978">
    <property type="entry name" value="WD40 repeat-like"/>
    <property type="match status" value="1"/>
</dbReference>
<evidence type="ECO:0000313" key="10">
    <source>
        <dbReference type="Ensembl" id="ENSPCEP00000022192.1"/>
    </source>
</evidence>
<dbReference type="Ensembl" id="ENSPCET00000022942.1">
    <property type="protein sequence ID" value="ENSPCEP00000022192.1"/>
    <property type="gene ID" value="ENSPCEG00000016975.1"/>
</dbReference>
<dbReference type="AlphaFoldDB" id="A0A8C8SM48"/>
<evidence type="ECO:0000259" key="9">
    <source>
        <dbReference type="Pfam" id="PF23758"/>
    </source>
</evidence>
<feature type="region of interest" description="Disordered" evidence="7">
    <location>
        <begin position="662"/>
        <end position="706"/>
    </location>
</feature>
<keyword evidence="4" id="KW-0597">Phosphoprotein</keyword>
<dbReference type="InterPro" id="IPR015943">
    <property type="entry name" value="WD40/YVTN_repeat-like_dom_sf"/>
</dbReference>
<feature type="domain" description="HPS5 TPR" evidence="9">
    <location>
        <begin position="725"/>
        <end position="1109"/>
    </location>
</feature>
<evidence type="ECO:0000256" key="5">
    <source>
        <dbReference type="ARBA" id="ARBA00057536"/>
    </source>
</evidence>
<keyword evidence="3 6" id="KW-0963">Cytoplasm</keyword>
<accession>A0A8C8SM48</accession>
<comment type="function">
    <text evidence="5">May regulate the synthesis and function of lysosomes and of highly specialized organelles, such as melanosomes and platelet dense granules. Regulates intracellular vesicular trafficking in fibroblasts. May be involved in the regulation of general functions of integrins.</text>
</comment>